<accession>D6SN12</accession>
<evidence type="ECO:0000313" key="2">
    <source>
        <dbReference type="Proteomes" id="UP000005496"/>
    </source>
</evidence>
<name>D6SN12_9BACT</name>
<evidence type="ECO:0000313" key="1">
    <source>
        <dbReference type="EMBL" id="EFI36073.1"/>
    </source>
</evidence>
<dbReference type="EMBL" id="ACJN02000001">
    <property type="protein sequence ID" value="EFI36073.1"/>
    <property type="molecule type" value="Genomic_DNA"/>
</dbReference>
<gene>
    <name evidence="1" type="ORF">Dthio_PD3520</name>
</gene>
<protein>
    <submittedName>
        <fullName evidence="1">Uncharacterized protein</fullName>
    </submittedName>
</protein>
<sequence length="61" mass="6774">MLRVYPVEHGCAVDLRSVQLGLVMLPVSRYITPAFGEEIVWGQVSETSFFGSDLASILKIF</sequence>
<organism evidence="1 2">
    <name type="scientific">Desulfonatronospira thiodismutans ASO3-1</name>
    <dbReference type="NCBI Taxonomy" id="555779"/>
    <lineage>
        <taxon>Bacteria</taxon>
        <taxon>Pseudomonadati</taxon>
        <taxon>Thermodesulfobacteriota</taxon>
        <taxon>Desulfovibrionia</taxon>
        <taxon>Desulfovibrionales</taxon>
        <taxon>Desulfonatronovibrionaceae</taxon>
        <taxon>Desulfonatronospira</taxon>
    </lineage>
</organism>
<proteinExistence type="predicted"/>
<keyword evidence="2" id="KW-1185">Reference proteome</keyword>
<dbReference type="AlphaFoldDB" id="D6SN12"/>
<comment type="caution">
    <text evidence="1">The sequence shown here is derived from an EMBL/GenBank/DDBJ whole genome shotgun (WGS) entry which is preliminary data.</text>
</comment>
<dbReference type="Proteomes" id="UP000005496">
    <property type="component" value="Unassembled WGS sequence"/>
</dbReference>
<reference evidence="1" key="1">
    <citation type="submission" date="2010-05" db="EMBL/GenBank/DDBJ databases">
        <title>The draft genome of Desulfonatronospira thiodismutans ASO3-1.</title>
        <authorList>
            <consortium name="US DOE Joint Genome Institute (JGI-PGF)"/>
            <person name="Lucas S."/>
            <person name="Copeland A."/>
            <person name="Lapidus A."/>
            <person name="Cheng J.-F."/>
            <person name="Bruce D."/>
            <person name="Goodwin L."/>
            <person name="Pitluck S."/>
            <person name="Chertkov O."/>
            <person name="Brettin T."/>
            <person name="Detter J.C."/>
            <person name="Han C."/>
            <person name="Land M.L."/>
            <person name="Hauser L."/>
            <person name="Kyrpides N."/>
            <person name="Mikhailova N."/>
            <person name="Muyzer G."/>
            <person name="Woyke T."/>
        </authorList>
    </citation>
    <scope>NUCLEOTIDE SEQUENCE [LARGE SCALE GENOMIC DNA]</scope>
    <source>
        <strain evidence="1">ASO3-1</strain>
    </source>
</reference>